<protein>
    <submittedName>
        <fullName evidence="1">PIPO</fullName>
    </submittedName>
</protein>
<dbReference type="EMBL" id="KU877879">
    <property type="protein sequence ID" value="AOW69226.1"/>
    <property type="molecule type" value="Genomic_RNA"/>
</dbReference>
<name>A0A1D8RAA3_9POTV</name>
<sequence length="66" mass="7845" precursor="true">NLGHSFKAGVRRTHLVGKMLINHAVIQVYALYTRYASEAKFRRFQRQSRRILYCITHKECSIEQHL</sequence>
<evidence type="ECO:0000313" key="1">
    <source>
        <dbReference type="EMBL" id="AOW69226.1"/>
    </source>
</evidence>
<reference evidence="1" key="1">
    <citation type="submission" date="2016-03" db="EMBL/GenBank/DDBJ databases">
        <title>Complete genomic sequence and comparative analysis of Sweet potato virus C in China.</title>
        <authorList>
            <person name="Qin Y."/>
            <person name="Zhang Z."/>
            <person name="Qu R."/>
            <person name="Qi Q."/>
            <person name="Zhang D."/>
            <person name="Tian Y."/>
            <person name="Wang S."/>
            <person name="Wang Y."/>
        </authorList>
    </citation>
    <scope>NUCLEOTIDE SEQUENCE</scope>
    <source>
        <strain evidence="1">SPVC-China1</strain>
    </source>
</reference>
<accession>A0A1D8RAA3</accession>
<organism evidence="1">
    <name type="scientific">Sweet potato virus C</name>
    <dbReference type="NCBI Taxonomy" id="930881"/>
    <lineage>
        <taxon>Viruses</taxon>
        <taxon>Riboviria</taxon>
        <taxon>Orthornavirae</taxon>
        <taxon>Pisuviricota</taxon>
        <taxon>Stelpaviricetes</taxon>
        <taxon>Patatavirales</taxon>
        <taxon>Potyviridae</taxon>
        <taxon>Potyvirus</taxon>
        <taxon>Potyvirus cebatatae</taxon>
    </lineage>
</organism>
<proteinExistence type="predicted"/>
<feature type="non-terminal residue" evidence="1">
    <location>
        <position position="1"/>
    </location>
</feature>